<keyword evidence="10" id="KW-1185">Reference proteome</keyword>
<evidence type="ECO:0000256" key="4">
    <source>
        <dbReference type="ARBA" id="ARBA00022989"/>
    </source>
</evidence>
<proteinExistence type="predicted"/>
<dbReference type="Proteomes" id="UP000005408">
    <property type="component" value="Unassembled WGS sequence"/>
</dbReference>
<evidence type="ECO:0000256" key="6">
    <source>
        <dbReference type="ARBA" id="ARBA00023170"/>
    </source>
</evidence>
<dbReference type="InterPro" id="IPR052192">
    <property type="entry name" value="Insect_Ionotropic_Sensory_Rcpt"/>
</dbReference>
<dbReference type="InterPro" id="IPR001320">
    <property type="entry name" value="Iontro_rcpt_C"/>
</dbReference>
<dbReference type="AlphaFoldDB" id="A0A8W8M928"/>
<comment type="subcellular location">
    <subcellularLocation>
        <location evidence="1">Cell membrane</location>
        <topology evidence="1">Multi-pass membrane protein</topology>
    </subcellularLocation>
</comment>
<evidence type="ECO:0000256" key="5">
    <source>
        <dbReference type="ARBA" id="ARBA00023136"/>
    </source>
</evidence>
<keyword evidence="4" id="KW-1133">Transmembrane helix</keyword>
<keyword evidence="2" id="KW-1003">Cell membrane</keyword>
<evidence type="ECO:0000313" key="10">
    <source>
        <dbReference type="Proteomes" id="UP000005408"/>
    </source>
</evidence>
<dbReference type="SUPFAM" id="SSF53850">
    <property type="entry name" value="Periplasmic binding protein-like II"/>
    <property type="match status" value="1"/>
</dbReference>
<keyword evidence="3" id="KW-0812">Transmembrane</keyword>
<dbReference type="GO" id="GO:0005886">
    <property type="term" value="C:plasma membrane"/>
    <property type="evidence" value="ECO:0007669"/>
    <property type="project" value="UniProtKB-SubCell"/>
</dbReference>
<evidence type="ECO:0000259" key="8">
    <source>
        <dbReference type="Pfam" id="PF00060"/>
    </source>
</evidence>
<keyword evidence="6" id="KW-0675">Receptor</keyword>
<dbReference type="PANTHER" id="PTHR42643">
    <property type="entry name" value="IONOTROPIC RECEPTOR 20A-RELATED"/>
    <property type="match status" value="1"/>
</dbReference>
<name>A0A8W8M928_MAGGI</name>
<accession>A0A8W8M928</accession>
<dbReference type="Gene3D" id="1.10.287.70">
    <property type="match status" value="1"/>
</dbReference>
<dbReference type="PANTHER" id="PTHR42643:SF24">
    <property type="entry name" value="IONOTROPIC RECEPTOR 60A"/>
    <property type="match status" value="1"/>
</dbReference>
<dbReference type="GO" id="GO:0015276">
    <property type="term" value="F:ligand-gated monoatomic ion channel activity"/>
    <property type="evidence" value="ECO:0007669"/>
    <property type="project" value="InterPro"/>
</dbReference>
<keyword evidence="7" id="KW-0325">Glycoprotein</keyword>
<evidence type="ECO:0000256" key="3">
    <source>
        <dbReference type="ARBA" id="ARBA00022692"/>
    </source>
</evidence>
<sequence length="116" mass="13491">MYSTYELNPKQEVDLMVATTSVRPDREMVMDFTIPFYYDTSTLLMKKPDPNEKKLFILAKPLRWEGQPDFQHSFWYMFGALLTQGAESVPKSPSGRIPRPRFWLFSIVLVGTYSGN</sequence>
<reference evidence="9" key="1">
    <citation type="submission" date="2022-08" db="UniProtKB">
        <authorList>
            <consortium name="EnsemblMetazoa"/>
        </authorList>
    </citation>
    <scope>IDENTIFICATION</scope>
    <source>
        <strain evidence="9">05x7-T-G4-1.051#20</strain>
    </source>
</reference>
<dbReference type="EnsemblMetazoa" id="G32360.1">
    <property type="protein sequence ID" value="G32360.1:cds"/>
    <property type="gene ID" value="G32360"/>
</dbReference>
<protein>
    <recommendedName>
        <fullName evidence="8">Ionotropic glutamate receptor C-terminal domain-containing protein</fullName>
    </recommendedName>
</protein>
<evidence type="ECO:0000256" key="1">
    <source>
        <dbReference type="ARBA" id="ARBA00004651"/>
    </source>
</evidence>
<organism evidence="9 10">
    <name type="scientific">Magallana gigas</name>
    <name type="common">Pacific oyster</name>
    <name type="synonym">Crassostrea gigas</name>
    <dbReference type="NCBI Taxonomy" id="29159"/>
    <lineage>
        <taxon>Eukaryota</taxon>
        <taxon>Metazoa</taxon>
        <taxon>Spiralia</taxon>
        <taxon>Lophotrochozoa</taxon>
        <taxon>Mollusca</taxon>
        <taxon>Bivalvia</taxon>
        <taxon>Autobranchia</taxon>
        <taxon>Pteriomorphia</taxon>
        <taxon>Ostreida</taxon>
        <taxon>Ostreoidea</taxon>
        <taxon>Ostreidae</taxon>
        <taxon>Magallana</taxon>
    </lineage>
</organism>
<dbReference type="Pfam" id="PF00060">
    <property type="entry name" value="Lig_chan"/>
    <property type="match status" value="1"/>
</dbReference>
<keyword evidence="5" id="KW-0472">Membrane</keyword>
<feature type="domain" description="Ionotropic glutamate receptor C-terminal" evidence="8">
    <location>
        <begin position="66"/>
        <end position="116"/>
    </location>
</feature>
<evidence type="ECO:0000256" key="2">
    <source>
        <dbReference type="ARBA" id="ARBA00022475"/>
    </source>
</evidence>
<evidence type="ECO:0000256" key="7">
    <source>
        <dbReference type="ARBA" id="ARBA00023180"/>
    </source>
</evidence>
<dbReference type="GO" id="GO:0050906">
    <property type="term" value="P:detection of stimulus involved in sensory perception"/>
    <property type="evidence" value="ECO:0007669"/>
    <property type="project" value="UniProtKB-ARBA"/>
</dbReference>
<evidence type="ECO:0000313" key="9">
    <source>
        <dbReference type="EnsemblMetazoa" id="G32360.1:cds"/>
    </source>
</evidence>